<dbReference type="Gramene" id="rna-AYBTSS11_LOCUS25318">
    <property type="protein sequence ID" value="CAJ1973258.1"/>
    <property type="gene ID" value="gene-AYBTSS11_LOCUS25318"/>
</dbReference>
<name>A0AA86SUT9_9FABA</name>
<dbReference type="Proteomes" id="UP001189624">
    <property type="component" value="Chromosome 9"/>
</dbReference>
<reference evidence="2" key="1">
    <citation type="submission" date="2023-10" db="EMBL/GenBank/DDBJ databases">
        <authorList>
            <person name="Domelevo Entfellner J.-B."/>
        </authorList>
    </citation>
    <scope>NUCLEOTIDE SEQUENCE</scope>
</reference>
<evidence type="ECO:0000256" key="1">
    <source>
        <dbReference type="SAM" id="MobiDB-lite"/>
    </source>
</evidence>
<organism evidence="2 3">
    <name type="scientific">Sphenostylis stenocarpa</name>
    <dbReference type="NCBI Taxonomy" id="92480"/>
    <lineage>
        <taxon>Eukaryota</taxon>
        <taxon>Viridiplantae</taxon>
        <taxon>Streptophyta</taxon>
        <taxon>Embryophyta</taxon>
        <taxon>Tracheophyta</taxon>
        <taxon>Spermatophyta</taxon>
        <taxon>Magnoliopsida</taxon>
        <taxon>eudicotyledons</taxon>
        <taxon>Gunneridae</taxon>
        <taxon>Pentapetalae</taxon>
        <taxon>rosids</taxon>
        <taxon>fabids</taxon>
        <taxon>Fabales</taxon>
        <taxon>Fabaceae</taxon>
        <taxon>Papilionoideae</taxon>
        <taxon>50 kb inversion clade</taxon>
        <taxon>NPAAA clade</taxon>
        <taxon>indigoferoid/millettioid clade</taxon>
        <taxon>Phaseoleae</taxon>
        <taxon>Sphenostylis</taxon>
    </lineage>
</organism>
<evidence type="ECO:0000313" key="3">
    <source>
        <dbReference type="Proteomes" id="UP001189624"/>
    </source>
</evidence>
<feature type="region of interest" description="Disordered" evidence="1">
    <location>
        <begin position="1"/>
        <end position="23"/>
    </location>
</feature>
<dbReference type="AlphaFoldDB" id="A0AA86SUT9"/>
<evidence type="ECO:0000313" key="2">
    <source>
        <dbReference type="EMBL" id="CAJ1973258.1"/>
    </source>
</evidence>
<sequence>MASSVHGVEQRRSGIWRQRKSSERNGKMKILCCGAEKNVKLRCQVCTYAWHKELRPPTGLVRVVCDRCMQAVSFILCFHTSYHLASPVKGYTPIQSSSSNQNNLLYIMFLVTLLSCWII</sequence>
<dbReference type="EMBL" id="OY731406">
    <property type="protein sequence ID" value="CAJ1973258.1"/>
    <property type="molecule type" value="Genomic_DNA"/>
</dbReference>
<gene>
    <name evidence="2" type="ORF">AYBTSS11_LOCUS25318</name>
</gene>
<accession>A0AA86SUT9</accession>
<proteinExistence type="predicted"/>
<protein>
    <submittedName>
        <fullName evidence="2">Uncharacterized protein</fullName>
    </submittedName>
</protein>
<keyword evidence="3" id="KW-1185">Reference proteome</keyword>